<keyword evidence="1" id="KW-0472">Membrane</keyword>
<name>A0A8X7P2B2_BRACI</name>
<reference evidence="2 3" key="1">
    <citation type="submission" date="2020-02" db="EMBL/GenBank/DDBJ databases">
        <authorList>
            <person name="Ma Q."/>
            <person name="Huang Y."/>
            <person name="Song X."/>
            <person name="Pei D."/>
        </authorList>
    </citation>
    <scope>NUCLEOTIDE SEQUENCE [LARGE SCALE GENOMIC DNA]</scope>
    <source>
        <strain evidence="2">Sxm20200214</strain>
        <tissue evidence="2">Leaf</tissue>
    </source>
</reference>
<evidence type="ECO:0000313" key="3">
    <source>
        <dbReference type="Proteomes" id="UP000886595"/>
    </source>
</evidence>
<organism evidence="2 3">
    <name type="scientific">Brassica carinata</name>
    <name type="common">Ethiopian mustard</name>
    <name type="synonym">Abyssinian cabbage</name>
    <dbReference type="NCBI Taxonomy" id="52824"/>
    <lineage>
        <taxon>Eukaryota</taxon>
        <taxon>Viridiplantae</taxon>
        <taxon>Streptophyta</taxon>
        <taxon>Embryophyta</taxon>
        <taxon>Tracheophyta</taxon>
        <taxon>Spermatophyta</taxon>
        <taxon>Magnoliopsida</taxon>
        <taxon>eudicotyledons</taxon>
        <taxon>Gunneridae</taxon>
        <taxon>Pentapetalae</taxon>
        <taxon>rosids</taxon>
        <taxon>malvids</taxon>
        <taxon>Brassicales</taxon>
        <taxon>Brassicaceae</taxon>
        <taxon>Brassiceae</taxon>
        <taxon>Brassica</taxon>
    </lineage>
</organism>
<keyword evidence="1" id="KW-0812">Transmembrane</keyword>
<comment type="caution">
    <text evidence="2">The sequence shown here is derived from an EMBL/GenBank/DDBJ whole genome shotgun (WGS) entry which is preliminary data.</text>
</comment>
<gene>
    <name evidence="2" type="ORF">Bca52824_096019</name>
</gene>
<proteinExistence type="predicted"/>
<feature type="transmembrane region" description="Helical" evidence="1">
    <location>
        <begin position="49"/>
        <end position="69"/>
    </location>
</feature>
<sequence>MLNSPIADYCLQFLFCHCCLLVLVLRSYEHSESPEDPMNRGNIPIGQGLHVFALLHLLLVLSASFSFFFESLSLTNSSLFRALPRFFSCSRSIEGVVTRAEGLCSDGTIADELLPT</sequence>
<accession>A0A8X7P2B2</accession>
<feature type="transmembrane region" description="Helical" evidence="1">
    <location>
        <begin position="6"/>
        <end position="28"/>
    </location>
</feature>
<dbReference type="EMBL" id="JAAMPC010000632">
    <property type="protein sequence ID" value="KAG2242139.1"/>
    <property type="molecule type" value="Genomic_DNA"/>
</dbReference>
<protein>
    <submittedName>
        <fullName evidence="2">Uncharacterized protein</fullName>
    </submittedName>
</protein>
<evidence type="ECO:0000313" key="2">
    <source>
        <dbReference type="EMBL" id="KAG2242139.1"/>
    </source>
</evidence>
<keyword evidence="1" id="KW-1133">Transmembrane helix</keyword>
<dbReference type="AlphaFoldDB" id="A0A8X7P2B2"/>
<keyword evidence="3" id="KW-1185">Reference proteome</keyword>
<dbReference type="Proteomes" id="UP000886595">
    <property type="component" value="Unassembled WGS sequence"/>
</dbReference>
<evidence type="ECO:0000256" key="1">
    <source>
        <dbReference type="SAM" id="Phobius"/>
    </source>
</evidence>